<evidence type="ECO:0000256" key="1">
    <source>
        <dbReference type="ARBA" id="ARBA00023015"/>
    </source>
</evidence>
<evidence type="ECO:0000256" key="3">
    <source>
        <dbReference type="ARBA" id="ARBA00023163"/>
    </source>
</evidence>
<dbReference type="OrthoDB" id="3180992at2"/>
<protein>
    <recommendedName>
        <fullName evidence="4">HTH lacI-type domain-containing protein</fullName>
    </recommendedName>
</protein>
<evidence type="ECO:0000256" key="2">
    <source>
        <dbReference type="ARBA" id="ARBA00023125"/>
    </source>
</evidence>
<dbReference type="STRING" id="883081.HMPREF9698_00460"/>
<dbReference type="CDD" id="cd01392">
    <property type="entry name" value="HTH_LacI"/>
    <property type="match status" value="1"/>
</dbReference>
<proteinExistence type="predicted"/>
<keyword evidence="1" id="KW-0805">Transcription regulation</keyword>
<comment type="caution">
    <text evidence="5">The sequence shown here is derived from an EMBL/GenBank/DDBJ whole genome shotgun (WGS) entry which is preliminary data.</text>
</comment>
<gene>
    <name evidence="5" type="ORF">HMPREF9698_00460</name>
</gene>
<dbReference type="SUPFAM" id="SSF53822">
    <property type="entry name" value="Periplasmic binding protein-like I"/>
    <property type="match status" value="1"/>
</dbReference>
<dbReference type="PROSITE" id="PS50932">
    <property type="entry name" value="HTH_LACI_2"/>
    <property type="match status" value="1"/>
</dbReference>
<reference evidence="5 6" key="1">
    <citation type="submission" date="2012-09" db="EMBL/GenBank/DDBJ databases">
        <title>The Genome Sequence of Alloiococcus otitis ATCC 51267.</title>
        <authorList>
            <consortium name="The Broad Institute Genome Sequencing Platform"/>
            <person name="Earl A."/>
            <person name="Ward D."/>
            <person name="Feldgarden M."/>
            <person name="Gevers D."/>
            <person name="Huys G."/>
            <person name="Walker B."/>
            <person name="Young S.K."/>
            <person name="Zeng Q."/>
            <person name="Gargeya S."/>
            <person name="Fitzgerald M."/>
            <person name="Haas B."/>
            <person name="Abouelleil A."/>
            <person name="Alvarado L."/>
            <person name="Arachchi H.M."/>
            <person name="Berlin A.M."/>
            <person name="Chapman S.B."/>
            <person name="Goldberg J."/>
            <person name="Griggs A."/>
            <person name="Gujja S."/>
            <person name="Hansen M."/>
            <person name="Howarth C."/>
            <person name="Imamovic A."/>
            <person name="Larimer J."/>
            <person name="McCowen C."/>
            <person name="Montmayeur A."/>
            <person name="Murphy C."/>
            <person name="Neiman D."/>
            <person name="Pearson M."/>
            <person name="Priest M."/>
            <person name="Roberts A."/>
            <person name="Saif S."/>
            <person name="Shea T."/>
            <person name="Sisk P."/>
            <person name="Sykes S."/>
            <person name="Wortman J."/>
            <person name="Nusbaum C."/>
            <person name="Birren B."/>
        </authorList>
    </citation>
    <scope>NUCLEOTIDE SEQUENCE [LARGE SCALE GENOMIC DNA]</scope>
    <source>
        <strain evidence="5 6">ATCC 51267</strain>
    </source>
</reference>
<dbReference type="PANTHER" id="PTHR30146">
    <property type="entry name" value="LACI-RELATED TRANSCRIPTIONAL REPRESSOR"/>
    <property type="match status" value="1"/>
</dbReference>
<feature type="domain" description="HTH lacI-type" evidence="4">
    <location>
        <begin position="2"/>
        <end position="55"/>
    </location>
</feature>
<dbReference type="CDD" id="cd01542">
    <property type="entry name" value="PBP1_TreR-like"/>
    <property type="match status" value="1"/>
</dbReference>
<dbReference type="InterPro" id="IPR000843">
    <property type="entry name" value="HTH_LacI"/>
</dbReference>
<dbReference type="InterPro" id="IPR046335">
    <property type="entry name" value="LacI/GalR-like_sensor"/>
</dbReference>
<organism evidence="5 6">
    <name type="scientific">Alloiococcus otitis ATCC 51267</name>
    <dbReference type="NCBI Taxonomy" id="883081"/>
    <lineage>
        <taxon>Bacteria</taxon>
        <taxon>Bacillati</taxon>
        <taxon>Bacillota</taxon>
        <taxon>Bacilli</taxon>
        <taxon>Lactobacillales</taxon>
        <taxon>Carnobacteriaceae</taxon>
        <taxon>Alloiococcus</taxon>
    </lineage>
</organism>
<evidence type="ECO:0000259" key="4">
    <source>
        <dbReference type="PROSITE" id="PS50932"/>
    </source>
</evidence>
<dbReference type="InterPro" id="IPR028082">
    <property type="entry name" value="Peripla_BP_I"/>
</dbReference>
<dbReference type="GO" id="GO:0000976">
    <property type="term" value="F:transcription cis-regulatory region binding"/>
    <property type="evidence" value="ECO:0007669"/>
    <property type="project" value="TreeGrafter"/>
</dbReference>
<dbReference type="GO" id="GO:0003700">
    <property type="term" value="F:DNA-binding transcription factor activity"/>
    <property type="evidence" value="ECO:0007669"/>
    <property type="project" value="TreeGrafter"/>
</dbReference>
<dbReference type="PANTHER" id="PTHR30146:SF154">
    <property type="entry name" value="TRANSCRIPTION REGULATOR, MEMBER OF GALR FAMILY"/>
    <property type="match status" value="1"/>
</dbReference>
<dbReference type="Proteomes" id="UP000009875">
    <property type="component" value="Unassembled WGS sequence"/>
</dbReference>
<sequence length="326" mass="36129">MTSLKDIAKIAGVAKSTVSRYLNQGQVSEKTKEKIRQAIEETGYRPNNLARSLKSQSSKLIGVVIPRFDSGATSSVLKGLDQAAFQSGYQLLIINSNLDRKREAENLKILANQKVAGIILLASHLSPQLIQQIDQLPLPIIVLGQKADQLSYICHDDYQAGYKVASHLADLNYQNIFYIGVSSKDPAVGIDRKKGFLESCNHYGQRVKVIQSNFSKEDNYKLAQKLLKDNLPATYIACATDHMAIAFLKAAQELNYVIPDQLAISGFGGYNDFDYYYPGLTTVKYPYQESGTLAFHSLLDLISGQSSQVQTVLDNQLLIRESTQVK</sequence>
<evidence type="ECO:0000313" key="6">
    <source>
        <dbReference type="Proteomes" id="UP000009875"/>
    </source>
</evidence>
<keyword evidence="3" id="KW-0804">Transcription</keyword>
<dbReference type="RefSeq" id="WP_003776948.1">
    <property type="nucleotide sequence ID" value="NZ_JH992957.1"/>
</dbReference>
<evidence type="ECO:0000313" key="5">
    <source>
        <dbReference type="EMBL" id="EKU93980.1"/>
    </source>
</evidence>
<dbReference type="SUPFAM" id="SSF47413">
    <property type="entry name" value="lambda repressor-like DNA-binding domains"/>
    <property type="match status" value="1"/>
</dbReference>
<accession>K9EXM9</accession>
<name>K9EXM9_9LACT</name>
<dbReference type="Pfam" id="PF13377">
    <property type="entry name" value="Peripla_BP_3"/>
    <property type="match status" value="1"/>
</dbReference>
<dbReference type="SMART" id="SM00354">
    <property type="entry name" value="HTH_LACI"/>
    <property type="match status" value="1"/>
</dbReference>
<dbReference type="EMBL" id="AGXA01000007">
    <property type="protein sequence ID" value="EKU93980.1"/>
    <property type="molecule type" value="Genomic_DNA"/>
</dbReference>
<keyword evidence="6" id="KW-1185">Reference proteome</keyword>
<dbReference type="Pfam" id="PF00356">
    <property type="entry name" value="LacI"/>
    <property type="match status" value="1"/>
</dbReference>
<dbReference type="Gene3D" id="3.40.50.2300">
    <property type="match status" value="2"/>
</dbReference>
<dbReference type="eggNOG" id="COG1609">
    <property type="taxonomic scope" value="Bacteria"/>
</dbReference>
<dbReference type="HOGENOM" id="CLU_037628_6_0_9"/>
<keyword evidence="2" id="KW-0238">DNA-binding</keyword>
<dbReference type="AlphaFoldDB" id="K9EXM9"/>
<dbReference type="PRINTS" id="PR00036">
    <property type="entry name" value="HTHLACI"/>
</dbReference>
<dbReference type="Gene3D" id="1.10.260.40">
    <property type="entry name" value="lambda repressor-like DNA-binding domains"/>
    <property type="match status" value="1"/>
</dbReference>
<dbReference type="InterPro" id="IPR010982">
    <property type="entry name" value="Lambda_DNA-bd_dom_sf"/>
</dbReference>
<dbReference type="PATRIC" id="fig|883081.3.peg.460"/>